<evidence type="ECO:0000313" key="8">
    <source>
        <dbReference type="Proteomes" id="UP000095038"/>
    </source>
</evidence>
<evidence type="ECO:0000256" key="4">
    <source>
        <dbReference type="PROSITE-ProRule" id="PRU00723"/>
    </source>
</evidence>
<dbReference type="Pfam" id="PF00642">
    <property type="entry name" value="zf-CCCH"/>
    <property type="match status" value="1"/>
</dbReference>
<dbReference type="Gene3D" id="4.10.1000.10">
    <property type="entry name" value="Zinc finger, CCCH-type"/>
    <property type="match status" value="1"/>
</dbReference>
<dbReference type="OrthoDB" id="410307at2759"/>
<keyword evidence="3 4" id="KW-0862">Zinc</keyword>
<evidence type="ECO:0000256" key="1">
    <source>
        <dbReference type="ARBA" id="ARBA00022723"/>
    </source>
</evidence>
<keyword evidence="8" id="KW-1185">Reference proteome</keyword>
<keyword evidence="2 4" id="KW-0863">Zinc-finger</keyword>
<proteinExistence type="predicted"/>
<dbReference type="SUPFAM" id="SSF90229">
    <property type="entry name" value="CCCH zinc finger"/>
    <property type="match status" value="1"/>
</dbReference>
<dbReference type="STRING" id="1344418.A0A1D2VKD3"/>
<evidence type="ECO:0000259" key="6">
    <source>
        <dbReference type="PROSITE" id="PS50103"/>
    </source>
</evidence>
<feature type="region of interest" description="Disordered" evidence="5">
    <location>
        <begin position="126"/>
        <end position="172"/>
    </location>
</feature>
<evidence type="ECO:0000256" key="2">
    <source>
        <dbReference type="ARBA" id="ARBA00022771"/>
    </source>
</evidence>
<dbReference type="SMART" id="SM00356">
    <property type="entry name" value="ZnF_C3H1"/>
    <property type="match status" value="1"/>
</dbReference>
<dbReference type="Proteomes" id="UP000095038">
    <property type="component" value="Unassembled WGS sequence"/>
</dbReference>
<accession>A0A1D2VKD3</accession>
<dbReference type="GO" id="GO:0008270">
    <property type="term" value="F:zinc ion binding"/>
    <property type="evidence" value="ECO:0007669"/>
    <property type="project" value="UniProtKB-KW"/>
</dbReference>
<dbReference type="PROSITE" id="PS50103">
    <property type="entry name" value="ZF_C3H1"/>
    <property type="match status" value="1"/>
</dbReference>
<dbReference type="InterPro" id="IPR036855">
    <property type="entry name" value="Znf_CCCH_sf"/>
</dbReference>
<organism evidence="7 8">
    <name type="scientific">Ascoidea rubescens DSM 1968</name>
    <dbReference type="NCBI Taxonomy" id="1344418"/>
    <lineage>
        <taxon>Eukaryota</taxon>
        <taxon>Fungi</taxon>
        <taxon>Dikarya</taxon>
        <taxon>Ascomycota</taxon>
        <taxon>Saccharomycotina</taxon>
        <taxon>Saccharomycetes</taxon>
        <taxon>Ascoideaceae</taxon>
        <taxon>Ascoidea</taxon>
    </lineage>
</organism>
<feature type="zinc finger region" description="C3H1-type" evidence="4">
    <location>
        <begin position="192"/>
        <end position="220"/>
    </location>
</feature>
<keyword evidence="1 4" id="KW-0479">Metal-binding</keyword>
<dbReference type="RefSeq" id="XP_020048378.1">
    <property type="nucleotide sequence ID" value="XM_020191708.1"/>
</dbReference>
<reference evidence="8" key="1">
    <citation type="submission" date="2016-05" db="EMBL/GenBank/DDBJ databases">
        <title>Comparative genomics of biotechnologically important yeasts.</title>
        <authorList>
            <consortium name="DOE Joint Genome Institute"/>
            <person name="Riley R."/>
            <person name="Haridas S."/>
            <person name="Wolfe K.H."/>
            <person name="Lopes M.R."/>
            <person name="Hittinger C.T."/>
            <person name="Goker M."/>
            <person name="Salamov A."/>
            <person name="Wisecaver J."/>
            <person name="Long T.M."/>
            <person name="Aerts A.L."/>
            <person name="Barry K."/>
            <person name="Choi C."/>
            <person name="Clum A."/>
            <person name="Coughlan A.Y."/>
            <person name="Deshpande S."/>
            <person name="Douglass A.P."/>
            <person name="Hanson S.J."/>
            <person name="Klenk H.-P."/>
            <person name="Labutti K."/>
            <person name="Lapidus A."/>
            <person name="Lindquist E."/>
            <person name="Lipzen A."/>
            <person name="Meier-Kolthoff J.P."/>
            <person name="Ohm R.A."/>
            <person name="Otillar R.P."/>
            <person name="Pangilinan J."/>
            <person name="Peng Y."/>
            <person name="Rokas A."/>
            <person name="Rosa C.A."/>
            <person name="Scheuner C."/>
            <person name="Sibirny A.A."/>
            <person name="Slot J.C."/>
            <person name="Stielow J.B."/>
            <person name="Sun H."/>
            <person name="Kurtzman C.P."/>
            <person name="Blackwell M."/>
            <person name="Grigoriev I.V."/>
            <person name="Jeffries T.W."/>
        </authorList>
    </citation>
    <scope>NUCLEOTIDE SEQUENCE [LARGE SCALE GENOMIC DNA]</scope>
    <source>
        <strain evidence="8">DSM 1968</strain>
    </source>
</reference>
<name>A0A1D2VKD3_9ASCO</name>
<dbReference type="AlphaFoldDB" id="A0A1D2VKD3"/>
<sequence>MTIYYNFDFSQSETTNSDKKSIYRFENEPLKQLNKIECIDHTNEEIKRTNKTINGINERIIKSVWKSAKICYYNNCNGCNLICAQKHYSILHNKLLSCPMNERVIKNYQKLLRLICDLSIRENNKRDKQNNQDNQDRKDEQDEKDRRDGKDRKDGKDGKDEKDKNDENERRYGRDKENWNDYYSKAKKRNYLYRTQLCRSVIENSKCKYGVNCNYAHSEKELCPKKIFPSRYLTKSCIYRERKKCPYSHIIDNMNDISRKNEQKHDCIRLALAFHQEGNTQTNKTAKKEHAMLLLPELILIWVLRIDQNRRRKDS</sequence>
<dbReference type="InterPro" id="IPR000571">
    <property type="entry name" value="Znf_CCCH"/>
</dbReference>
<evidence type="ECO:0000313" key="7">
    <source>
        <dbReference type="EMBL" id="ODV62071.1"/>
    </source>
</evidence>
<feature type="domain" description="C3H1-type" evidence="6">
    <location>
        <begin position="192"/>
        <end position="220"/>
    </location>
</feature>
<dbReference type="EMBL" id="KV454478">
    <property type="protein sequence ID" value="ODV62071.1"/>
    <property type="molecule type" value="Genomic_DNA"/>
</dbReference>
<evidence type="ECO:0000256" key="5">
    <source>
        <dbReference type="SAM" id="MobiDB-lite"/>
    </source>
</evidence>
<dbReference type="GeneID" id="30965344"/>
<dbReference type="InParanoid" id="A0A1D2VKD3"/>
<gene>
    <name evidence="7" type="ORF">ASCRUDRAFT_69759</name>
</gene>
<evidence type="ECO:0000256" key="3">
    <source>
        <dbReference type="ARBA" id="ARBA00022833"/>
    </source>
</evidence>
<protein>
    <recommendedName>
        <fullName evidence="6">C3H1-type domain-containing protein</fullName>
    </recommendedName>
</protein>